<comment type="caution">
    <text evidence="2">The sequence shown here is derived from an EMBL/GenBank/DDBJ whole genome shotgun (WGS) entry which is preliminary data.</text>
</comment>
<gene>
    <name evidence="2" type="ORF">CR105_09340</name>
</gene>
<accession>A0A2G8TH56</accession>
<dbReference type="Proteomes" id="UP000230390">
    <property type="component" value="Unassembled WGS sequence"/>
</dbReference>
<sequence length="243" mass="26007">MSAPVRLHSEIRINGQRRQPPFTRVLGPAAFSGARSWLAVLVVVCVAIRVLIEVQGTGTAHARLTMTRALVLSAVLFGLAMMTFNEAARCYGRTAEQRLVRLSPAAPMARELNRALARYLLARFSAMWALASVVTLAMLWVLGATGGEMLRALAVCGAALVLAGALLRDYARGVVADRLQPLLLAAGAGAALFLVPAAVRGQFDGQVWAWCALAGTIGIALFVWRRWRCMVQAAPAFPAGSKR</sequence>
<dbReference type="EMBL" id="PDOC01000004">
    <property type="protein sequence ID" value="PIL45364.1"/>
    <property type="molecule type" value="Genomic_DNA"/>
</dbReference>
<name>A0A2G8TH56_9BURK</name>
<feature type="transmembrane region" description="Helical" evidence="1">
    <location>
        <begin position="179"/>
        <end position="199"/>
    </location>
</feature>
<keyword evidence="3" id="KW-1185">Reference proteome</keyword>
<proteinExistence type="predicted"/>
<feature type="transmembrane region" description="Helical" evidence="1">
    <location>
        <begin position="120"/>
        <end position="143"/>
    </location>
</feature>
<reference evidence="2 3" key="1">
    <citation type="submission" date="2017-10" db="EMBL/GenBank/DDBJ databases">
        <title>Massilia psychrophilum sp. nov., a novel purple-pigmented bacterium isolated from Tianshan glacier, Xinjiang Municipality, China.</title>
        <authorList>
            <person name="Wang H."/>
        </authorList>
    </citation>
    <scope>NUCLEOTIDE SEQUENCE [LARGE SCALE GENOMIC DNA]</scope>
    <source>
        <strain evidence="2 3">JCM 30074</strain>
    </source>
</reference>
<keyword evidence="1" id="KW-1133">Transmembrane helix</keyword>
<dbReference type="AlphaFoldDB" id="A0A2G8TH56"/>
<feature type="transmembrane region" description="Helical" evidence="1">
    <location>
        <begin position="64"/>
        <end position="84"/>
    </location>
</feature>
<keyword evidence="1" id="KW-0812">Transmembrane</keyword>
<evidence type="ECO:0000256" key="1">
    <source>
        <dbReference type="SAM" id="Phobius"/>
    </source>
</evidence>
<feature type="transmembrane region" description="Helical" evidence="1">
    <location>
        <begin position="25"/>
        <end position="52"/>
    </location>
</feature>
<evidence type="ECO:0000313" key="2">
    <source>
        <dbReference type="EMBL" id="PIL45364.1"/>
    </source>
</evidence>
<evidence type="ECO:0000313" key="3">
    <source>
        <dbReference type="Proteomes" id="UP000230390"/>
    </source>
</evidence>
<feature type="transmembrane region" description="Helical" evidence="1">
    <location>
        <begin position="149"/>
        <end position="167"/>
    </location>
</feature>
<feature type="transmembrane region" description="Helical" evidence="1">
    <location>
        <begin position="205"/>
        <end position="224"/>
    </location>
</feature>
<keyword evidence="1" id="KW-0472">Membrane</keyword>
<protein>
    <submittedName>
        <fullName evidence="2">Uncharacterized protein</fullName>
    </submittedName>
</protein>
<dbReference type="RefSeq" id="WP_099788158.1">
    <property type="nucleotide sequence ID" value="NZ_JBHLYV010000031.1"/>
</dbReference>
<organism evidence="2 3">
    <name type="scientific">Massilia eurypsychrophila</name>
    <dbReference type="NCBI Taxonomy" id="1485217"/>
    <lineage>
        <taxon>Bacteria</taxon>
        <taxon>Pseudomonadati</taxon>
        <taxon>Pseudomonadota</taxon>
        <taxon>Betaproteobacteria</taxon>
        <taxon>Burkholderiales</taxon>
        <taxon>Oxalobacteraceae</taxon>
        <taxon>Telluria group</taxon>
        <taxon>Massilia</taxon>
    </lineage>
</organism>